<dbReference type="SUPFAM" id="SSF48613">
    <property type="entry name" value="Heme oxygenase-like"/>
    <property type="match status" value="1"/>
</dbReference>
<reference evidence="1" key="1">
    <citation type="submission" date="2020-07" db="EMBL/GenBank/DDBJ databases">
        <title>Clarias magur genome sequencing, assembly and annotation.</title>
        <authorList>
            <person name="Kushwaha B."/>
            <person name="Kumar R."/>
            <person name="Das P."/>
            <person name="Joshi C.G."/>
            <person name="Kumar D."/>
            <person name="Nagpure N.S."/>
            <person name="Pandey M."/>
            <person name="Agarwal S."/>
            <person name="Srivastava S."/>
            <person name="Singh M."/>
            <person name="Sahoo L."/>
            <person name="Jayasankar P."/>
            <person name="Meher P.K."/>
            <person name="Koringa P.G."/>
            <person name="Iquebal M.A."/>
            <person name="Das S.P."/>
            <person name="Bit A."/>
            <person name="Patnaik S."/>
            <person name="Patel N."/>
            <person name="Shah T.M."/>
            <person name="Hinsu A."/>
            <person name="Jena J.K."/>
        </authorList>
    </citation>
    <scope>NUCLEOTIDE SEQUENCE</scope>
    <source>
        <strain evidence="1">CIFAMagur01</strain>
        <tissue evidence="1">Testis</tissue>
    </source>
</reference>
<proteinExistence type="predicted"/>
<sequence length="100" mass="11920">YSLASKQPDVYEDLWTMNMDIANNTLHLDFMQQMQSNSLQAERYVNFTLQDIMYVQEVTGMLKTMSNKVKKPKDLSDFMTGRYNSYKSFLDLLIQEYFFK</sequence>
<organism evidence="1 2">
    <name type="scientific">Clarias magur</name>
    <name type="common">Asian catfish</name>
    <name type="synonym">Macropteronotus magur</name>
    <dbReference type="NCBI Taxonomy" id="1594786"/>
    <lineage>
        <taxon>Eukaryota</taxon>
        <taxon>Metazoa</taxon>
        <taxon>Chordata</taxon>
        <taxon>Craniata</taxon>
        <taxon>Vertebrata</taxon>
        <taxon>Euteleostomi</taxon>
        <taxon>Actinopterygii</taxon>
        <taxon>Neopterygii</taxon>
        <taxon>Teleostei</taxon>
        <taxon>Ostariophysi</taxon>
        <taxon>Siluriformes</taxon>
        <taxon>Clariidae</taxon>
        <taxon>Clarias</taxon>
    </lineage>
</organism>
<feature type="non-terminal residue" evidence="1">
    <location>
        <position position="100"/>
    </location>
</feature>
<gene>
    <name evidence="1" type="ORF">DAT39_010503</name>
</gene>
<keyword evidence="2" id="KW-1185">Reference proteome</keyword>
<comment type="caution">
    <text evidence="1">The sequence shown here is derived from an EMBL/GenBank/DDBJ whole genome shotgun (WGS) entry which is preliminary data.</text>
</comment>
<accession>A0A8J4UN59</accession>
<dbReference type="AlphaFoldDB" id="A0A8J4UN59"/>
<evidence type="ECO:0000313" key="2">
    <source>
        <dbReference type="Proteomes" id="UP000727407"/>
    </source>
</evidence>
<dbReference type="Gene3D" id="1.20.910.10">
    <property type="entry name" value="Heme oxygenase-like"/>
    <property type="match status" value="1"/>
</dbReference>
<feature type="non-terminal residue" evidence="1">
    <location>
        <position position="1"/>
    </location>
</feature>
<dbReference type="InterPro" id="IPR016084">
    <property type="entry name" value="Haem_Oase-like_multi-hlx"/>
</dbReference>
<dbReference type="Proteomes" id="UP000727407">
    <property type="component" value="Unassembled WGS sequence"/>
</dbReference>
<protein>
    <submittedName>
        <fullName evidence="1">Uncharacterized protein</fullName>
    </submittedName>
</protein>
<dbReference type="OrthoDB" id="6051518at2759"/>
<dbReference type="EMBL" id="QNUK01000157">
    <property type="protein sequence ID" value="KAF5899752.1"/>
    <property type="molecule type" value="Genomic_DNA"/>
</dbReference>
<evidence type="ECO:0000313" key="1">
    <source>
        <dbReference type="EMBL" id="KAF5899752.1"/>
    </source>
</evidence>
<name>A0A8J4UN59_CLAMG</name>